<dbReference type="EMBL" id="CVMV01000019">
    <property type="protein sequence ID" value="CRG93637.1"/>
    <property type="molecule type" value="Genomic_DNA"/>
</dbReference>
<gene>
    <name evidence="1" type="ORF">PGAL8A_00134200</name>
</gene>
<name>A0A1J1GMZ7_PLAGA</name>
<protein>
    <submittedName>
        <fullName evidence="1">Uncharacterized protein</fullName>
    </submittedName>
</protein>
<dbReference type="OMA" id="YSKFKYY"/>
<organism evidence="1 2">
    <name type="scientific">Plasmodium gallinaceum</name>
    <dbReference type="NCBI Taxonomy" id="5849"/>
    <lineage>
        <taxon>Eukaryota</taxon>
        <taxon>Sar</taxon>
        <taxon>Alveolata</taxon>
        <taxon>Apicomplexa</taxon>
        <taxon>Aconoidasida</taxon>
        <taxon>Haemosporida</taxon>
        <taxon>Plasmodiidae</taxon>
        <taxon>Plasmodium</taxon>
        <taxon>Plasmodium (Haemamoeba)</taxon>
    </lineage>
</organism>
<sequence length="254" mass="29806">MNYSSTLSLNDNIQYKKPLKYRNRARSLMQKNNKSISSYNNKSIHNNGTSVMHKIKRMFARKSNNSVENVPNTKLKTSENEHDQIKDYRNINEFPLNVNQNIEWQPVYHETCKIKLPVEDSSTKVSLPQNLVDDWVHDQKNISNELNKSRIKNKEDDEKTNSQDNCFYSKNMAQNSCTSNNEEPYSKFKYYYNYYLVDEYLESLIESQNKKLDATGLDEEGQLYDNVSLNVKPIIMSKQRLENGVPYDPSKIMN</sequence>
<accession>A0A1J1GMZ7</accession>
<comment type="caution">
    <text evidence="1">The sequence shown here is derived from an EMBL/GenBank/DDBJ whole genome shotgun (WGS) entry which is preliminary data.</text>
</comment>
<dbReference type="RefSeq" id="XP_028526459.1">
    <property type="nucleotide sequence ID" value="XM_028674871.1"/>
</dbReference>
<proteinExistence type="predicted"/>
<evidence type="ECO:0000313" key="1">
    <source>
        <dbReference type="EMBL" id="CRG93637.1"/>
    </source>
</evidence>
<dbReference type="OrthoDB" id="376730at2759"/>
<keyword evidence="2" id="KW-1185">Reference proteome</keyword>
<dbReference type="VEuPathDB" id="PlasmoDB:PGAL8A_00134200"/>
<reference evidence="1" key="1">
    <citation type="submission" date="2015-04" db="EMBL/GenBank/DDBJ databases">
        <authorList>
            <consortium name="Pathogen Informatics"/>
        </authorList>
    </citation>
    <scope>NUCLEOTIDE SEQUENCE [LARGE SCALE GENOMIC DNA]</scope>
    <source>
        <strain evidence="1">8A</strain>
    </source>
</reference>
<dbReference type="GeneID" id="39729867"/>
<evidence type="ECO:0000313" key="2">
    <source>
        <dbReference type="Proteomes" id="UP000220797"/>
    </source>
</evidence>
<dbReference type="AlphaFoldDB" id="A0A1J1GMZ7"/>
<dbReference type="Proteomes" id="UP000220797">
    <property type="component" value="Unassembled WGS sequence"/>
</dbReference>